<feature type="compositionally biased region" description="Polar residues" evidence="1">
    <location>
        <begin position="202"/>
        <end position="213"/>
    </location>
</feature>
<dbReference type="HOGENOM" id="CLU_074409_0_0_1"/>
<dbReference type="AlphaFoldDB" id="A0A0C3A2T7"/>
<reference evidence="2 3" key="1">
    <citation type="submission" date="2014-04" db="EMBL/GenBank/DDBJ databases">
        <authorList>
            <consortium name="DOE Joint Genome Institute"/>
            <person name="Kuo A."/>
            <person name="Kohler A."/>
            <person name="Nagy L.G."/>
            <person name="Floudas D."/>
            <person name="Copeland A."/>
            <person name="Barry K.W."/>
            <person name="Cichocki N."/>
            <person name="Veneault-Fourrey C."/>
            <person name="LaButti K."/>
            <person name="Lindquist E.A."/>
            <person name="Lipzen A."/>
            <person name="Lundell T."/>
            <person name="Morin E."/>
            <person name="Murat C."/>
            <person name="Sun H."/>
            <person name="Tunlid A."/>
            <person name="Henrissat B."/>
            <person name="Grigoriev I.V."/>
            <person name="Hibbett D.S."/>
            <person name="Martin F."/>
            <person name="Nordberg H.P."/>
            <person name="Cantor M.N."/>
            <person name="Hua S.X."/>
        </authorList>
    </citation>
    <scope>NUCLEOTIDE SEQUENCE [LARGE SCALE GENOMIC DNA]</scope>
    <source>
        <strain evidence="2 3">Foug A</strain>
    </source>
</reference>
<feature type="region of interest" description="Disordered" evidence="1">
    <location>
        <begin position="81"/>
        <end position="100"/>
    </location>
</feature>
<feature type="compositionally biased region" description="Basic and acidic residues" evidence="1">
    <location>
        <begin position="85"/>
        <end position="100"/>
    </location>
</feature>
<proteinExistence type="predicted"/>
<gene>
    <name evidence="2" type="ORF">SCLCIDRAFT_1081187</name>
</gene>
<evidence type="ECO:0000313" key="2">
    <source>
        <dbReference type="EMBL" id="KIM67968.1"/>
    </source>
</evidence>
<feature type="compositionally biased region" description="Low complexity" evidence="1">
    <location>
        <begin position="243"/>
        <end position="254"/>
    </location>
</feature>
<feature type="compositionally biased region" description="Basic and acidic residues" evidence="1">
    <location>
        <begin position="160"/>
        <end position="179"/>
    </location>
</feature>
<accession>A0A0C3A2T7</accession>
<feature type="region of interest" description="Disordered" evidence="1">
    <location>
        <begin position="115"/>
        <end position="265"/>
    </location>
</feature>
<name>A0A0C3A2T7_9AGAM</name>
<evidence type="ECO:0000256" key="1">
    <source>
        <dbReference type="SAM" id="MobiDB-lite"/>
    </source>
</evidence>
<protein>
    <submittedName>
        <fullName evidence="2">Uncharacterized protein</fullName>
    </submittedName>
</protein>
<dbReference type="EMBL" id="KN822011">
    <property type="protein sequence ID" value="KIM67968.1"/>
    <property type="molecule type" value="Genomic_DNA"/>
</dbReference>
<dbReference type="InParanoid" id="A0A0C3A2T7"/>
<feature type="compositionally biased region" description="Basic and acidic residues" evidence="1">
    <location>
        <begin position="117"/>
        <end position="128"/>
    </location>
</feature>
<dbReference type="Proteomes" id="UP000053989">
    <property type="component" value="Unassembled WGS sequence"/>
</dbReference>
<dbReference type="OrthoDB" id="2797886at2759"/>
<sequence length="394" mass="42936">MWRVLCTGGCCAMCRTLCLNTCARFAHGRALSSSAVDLHDRACSYTLTSRILAGMSDPYFPPPPPYQQSLENDQRITESLQQAELSKKSPIHDDSQHADWERTKESIAVQNKALMEAPERPLHPEKRPPLPSGRGLRGPRPLPPRPVQSKPQSAQGLEPPRLKSIIEVKMHEESAEEHLPPAPPPFTPVGPNLDGPPYQEVADTSNASHSFPLQSGPHHSMSDIPRHNHRPHTSHSTTETYNSSFSKHNSSSPSQGNMKAPSRSRARLAFDPSVAYSLNDPWNNINESRAANPASLYSSAVSSHVHPGPGSLYPYVSGRTSAHSRPFPFSSNGATLTPSAIRPISLQSTSSLPFSSSSSTHLPCYSSPPPAAARHGHARWAASESDISLDIYRD</sequence>
<evidence type="ECO:0000313" key="3">
    <source>
        <dbReference type="Proteomes" id="UP000053989"/>
    </source>
</evidence>
<reference evidence="3" key="2">
    <citation type="submission" date="2015-01" db="EMBL/GenBank/DDBJ databases">
        <title>Evolutionary Origins and Diversification of the Mycorrhizal Mutualists.</title>
        <authorList>
            <consortium name="DOE Joint Genome Institute"/>
            <consortium name="Mycorrhizal Genomics Consortium"/>
            <person name="Kohler A."/>
            <person name="Kuo A."/>
            <person name="Nagy L.G."/>
            <person name="Floudas D."/>
            <person name="Copeland A."/>
            <person name="Barry K.W."/>
            <person name="Cichocki N."/>
            <person name="Veneault-Fourrey C."/>
            <person name="LaButti K."/>
            <person name="Lindquist E.A."/>
            <person name="Lipzen A."/>
            <person name="Lundell T."/>
            <person name="Morin E."/>
            <person name="Murat C."/>
            <person name="Riley R."/>
            <person name="Ohm R."/>
            <person name="Sun H."/>
            <person name="Tunlid A."/>
            <person name="Henrissat B."/>
            <person name="Grigoriev I.V."/>
            <person name="Hibbett D.S."/>
            <person name="Martin F."/>
        </authorList>
    </citation>
    <scope>NUCLEOTIDE SEQUENCE [LARGE SCALE GENOMIC DNA]</scope>
    <source>
        <strain evidence="3">Foug A</strain>
    </source>
</reference>
<keyword evidence="3" id="KW-1185">Reference proteome</keyword>
<organism evidence="2 3">
    <name type="scientific">Scleroderma citrinum Foug A</name>
    <dbReference type="NCBI Taxonomy" id="1036808"/>
    <lineage>
        <taxon>Eukaryota</taxon>
        <taxon>Fungi</taxon>
        <taxon>Dikarya</taxon>
        <taxon>Basidiomycota</taxon>
        <taxon>Agaricomycotina</taxon>
        <taxon>Agaricomycetes</taxon>
        <taxon>Agaricomycetidae</taxon>
        <taxon>Boletales</taxon>
        <taxon>Sclerodermatineae</taxon>
        <taxon>Sclerodermataceae</taxon>
        <taxon>Scleroderma</taxon>
    </lineage>
</organism>